<evidence type="ECO:0000313" key="3">
    <source>
        <dbReference type="Proteomes" id="UP000024635"/>
    </source>
</evidence>
<proteinExistence type="predicted"/>
<evidence type="ECO:0000256" key="1">
    <source>
        <dbReference type="SAM" id="MobiDB-lite"/>
    </source>
</evidence>
<accession>A0A016U721</accession>
<protein>
    <submittedName>
        <fullName evidence="2">Uncharacterized protein</fullName>
    </submittedName>
</protein>
<dbReference type="AlphaFoldDB" id="A0A016U721"/>
<keyword evidence="3" id="KW-1185">Reference proteome</keyword>
<dbReference type="EMBL" id="JARK01001391">
    <property type="protein sequence ID" value="EYC10403.1"/>
    <property type="molecule type" value="Genomic_DNA"/>
</dbReference>
<sequence>MHMVHHAPSSTCGHVMHMVHHANYALHVYETFFCLQVCSVRNVLRGVGHDEAKDLLVLTRAQFHYTFPCRFECEWARVDAKGREDTAPILPLPDPHPVLSVVPRKAVSAELCDWPFGEIDQSQSSAKSPPPGTTPHARTRFLSNIQTDSTIYQYKKCNELLSNALSKPNVGKTTNMLKPSRDGQLPLFKNNYSPP</sequence>
<feature type="region of interest" description="Disordered" evidence="1">
    <location>
        <begin position="167"/>
        <end position="195"/>
    </location>
</feature>
<feature type="compositionally biased region" description="Polar residues" evidence="1">
    <location>
        <begin position="167"/>
        <end position="177"/>
    </location>
</feature>
<gene>
    <name evidence="2" type="primary">Acey_s0055.g2542</name>
    <name evidence="2" type="ORF">Y032_0055g2542</name>
</gene>
<reference evidence="3" key="1">
    <citation type="journal article" date="2015" name="Nat. Genet.">
        <title>The genome and transcriptome of the zoonotic hookworm Ancylostoma ceylanicum identify infection-specific gene families.</title>
        <authorList>
            <person name="Schwarz E.M."/>
            <person name="Hu Y."/>
            <person name="Antoshechkin I."/>
            <person name="Miller M.M."/>
            <person name="Sternberg P.W."/>
            <person name="Aroian R.V."/>
        </authorList>
    </citation>
    <scope>NUCLEOTIDE SEQUENCE</scope>
    <source>
        <strain evidence="3">HY135</strain>
    </source>
</reference>
<comment type="caution">
    <text evidence="2">The sequence shown here is derived from an EMBL/GenBank/DDBJ whole genome shotgun (WGS) entry which is preliminary data.</text>
</comment>
<name>A0A016U721_9BILA</name>
<organism evidence="2 3">
    <name type="scientific">Ancylostoma ceylanicum</name>
    <dbReference type="NCBI Taxonomy" id="53326"/>
    <lineage>
        <taxon>Eukaryota</taxon>
        <taxon>Metazoa</taxon>
        <taxon>Ecdysozoa</taxon>
        <taxon>Nematoda</taxon>
        <taxon>Chromadorea</taxon>
        <taxon>Rhabditida</taxon>
        <taxon>Rhabditina</taxon>
        <taxon>Rhabditomorpha</taxon>
        <taxon>Strongyloidea</taxon>
        <taxon>Ancylostomatidae</taxon>
        <taxon>Ancylostomatinae</taxon>
        <taxon>Ancylostoma</taxon>
    </lineage>
</organism>
<evidence type="ECO:0000313" key="2">
    <source>
        <dbReference type="EMBL" id="EYC10403.1"/>
    </source>
</evidence>
<dbReference type="Proteomes" id="UP000024635">
    <property type="component" value="Unassembled WGS sequence"/>
</dbReference>